<dbReference type="RefSeq" id="WP_047339168.1">
    <property type="nucleotide sequence ID" value="NZ_LDED01000039.1"/>
</dbReference>
<dbReference type="Proteomes" id="UP000196074">
    <property type="component" value="Unassembled WGS sequence"/>
</dbReference>
<gene>
    <name evidence="3" type="ORF">B5E88_10980</name>
</gene>
<name>A0A1Y4QTL9_9ENTE</name>
<reference evidence="4" key="1">
    <citation type="submission" date="2017-04" db="EMBL/GenBank/DDBJ databases">
        <title>Function of individual gut microbiota members based on whole genome sequencing of pure cultures obtained from chicken caecum.</title>
        <authorList>
            <person name="Medvecky M."/>
            <person name="Cejkova D."/>
            <person name="Polansky O."/>
            <person name="Karasova D."/>
            <person name="Kubasova T."/>
            <person name="Cizek A."/>
            <person name="Rychlik I."/>
        </authorList>
    </citation>
    <scope>NUCLEOTIDE SEQUENCE [LARGE SCALE GENOMIC DNA]</scope>
    <source>
        <strain evidence="4">An144</strain>
    </source>
</reference>
<organism evidence="3 4">
    <name type="scientific">Enterococcus cecorum</name>
    <dbReference type="NCBI Taxonomy" id="44008"/>
    <lineage>
        <taxon>Bacteria</taxon>
        <taxon>Bacillati</taxon>
        <taxon>Bacillota</taxon>
        <taxon>Bacilli</taxon>
        <taxon>Lactobacillales</taxon>
        <taxon>Enterococcaceae</taxon>
        <taxon>Enterococcus</taxon>
    </lineage>
</organism>
<proteinExistence type="predicted"/>
<dbReference type="GO" id="GO:0015888">
    <property type="term" value="P:thiamine transport"/>
    <property type="evidence" value="ECO:0007669"/>
    <property type="project" value="TreeGrafter"/>
</dbReference>
<evidence type="ECO:0000313" key="3">
    <source>
        <dbReference type="EMBL" id="OUQ08659.1"/>
    </source>
</evidence>
<dbReference type="GO" id="GO:0030976">
    <property type="term" value="F:thiamine pyrophosphate binding"/>
    <property type="evidence" value="ECO:0007669"/>
    <property type="project" value="TreeGrafter"/>
</dbReference>
<feature type="chain" id="PRO_5039223584" evidence="2">
    <location>
        <begin position="19"/>
        <end position="350"/>
    </location>
</feature>
<dbReference type="InterPro" id="IPR006059">
    <property type="entry name" value="SBP"/>
</dbReference>
<sequence>MKKFLTLMVAGLALGLAACGSSSDKKEAKDDGKVDKSEQLVIYSNSASDGRKEWLTEEAKKEGFNIEVVDIPGGELADRLIAEKNNGVADLVYGLNNIEYNKLKKEDLLTKYKPKWADEVDLSLGDKDGYYYPIVVQPLVLIGKKDVKMPADWTDLTQSSYKGKYGIFALGGGTSKTVLASILVRYKDKDGDLGISDKGWDVAKKYIQNAYIYAQDENFATTLLDSEKNIDYSMVWGSGLLLAEKEHNYDFQVMSPKVGVPFVTEQTAVISSSKKKALAKEFINWFGSADIQAKWSEKFGSIPANTKALEKSPENVKTFADEVKPQKIDWEFVASNLDKWVEKVELEYVK</sequence>
<feature type="signal peptide" evidence="2">
    <location>
        <begin position="1"/>
        <end position="18"/>
    </location>
</feature>
<evidence type="ECO:0000256" key="1">
    <source>
        <dbReference type="ARBA" id="ARBA00022729"/>
    </source>
</evidence>
<comment type="caution">
    <text evidence="3">The sequence shown here is derived from an EMBL/GenBank/DDBJ whole genome shotgun (WGS) entry which is preliminary data.</text>
</comment>
<dbReference type="EMBL" id="NFLC01000029">
    <property type="protein sequence ID" value="OUQ08659.1"/>
    <property type="molecule type" value="Genomic_DNA"/>
</dbReference>
<dbReference type="GO" id="GO:0030975">
    <property type="term" value="F:thiamine binding"/>
    <property type="evidence" value="ECO:0007669"/>
    <property type="project" value="TreeGrafter"/>
</dbReference>
<evidence type="ECO:0000256" key="2">
    <source>
        <dbReference type="SAM" id="SignalP"/>
    </source>
</evidence>
<dbReference type="AlphaFoldDB" id="A0A1Y4QTL9"/>
<accession>A0A1Y4QTL9</accession>
<dbReference type="GO" id="GO:0030288">
    <property type="term" value="C:outer membrane-bounded periplasmic space"/>
    <property type="evidence" value="ECO:0007669"/>
    <property type="project" value="TreeGrafter"/>
</dbReference>
<protein>
    <submittedName>
        <fullName evidence="3">Iron ABC transporter substrate-binding protein</fullName>
    </submittedName>
</protein>
<dbReference type="PANTHER" id="PTHR30006">
    <property type="entry name" value="THIAMINE-BINDING PERIPLASMIC PROTEIN-RELATED"/>
    <property type="match status" value="1"/>
</dbReference>
<dbReference type="PROSITE" id="PS51257">
    <property type="entry name" value="PROKAR_LIPOPROTEIN"/>
    <property type="match status" value="1"/>
</dbReference>
<dbReference type="SUPFAM" id="SSF53850">
    <property type="entry name" value="Periplasmic binding protein-like II"/>
    <property type="match status" value="1"/>
</dbReference>
<keyword evidence="1 2" id="KW-0732">Signal</keyword>
<dbReference type="Pfam" id="PF13416">
    <property type="entry name" value="SBP_bac_8"/>
    <property type="match status" value="1"/>
</dbReference>
<dbReference type="Gene3D" id="3.40.190.10">
    <property type="entry name" value="Periplasmic binding protein-like II"/>
    <property type="match status" value="2"/>
</dbReference>
<evidence type="ECO:0000313" key="4">
    <source>
        <dbReference type="Proteomes" id="UP000196074"/>
    </source>
</evidence>
<dbReference type="PANTHER" id="PTHR30006:SF2">
    <property type="entry name" value="ABC TRANSPORTER SUBSTRATE-BINDING PROTEIN"/>
    <property type="match status" value="1"/>
</dbReference>